<dbReference type="InterPro" id="IPR002970">
    <property type="entry name" value="Tick_his-bd"/>
</dbReference>
<accession>A0A6B0V0B9</accession>
<dbReference type="GO" id="GO:0043176">
    <property type="term" value="F:amine binding"/>
    <property type="evidence" value="ECO:0007669"/>
    <property type="project" value="InterPro"/>
</dbReference>
<keyword evidence="1" id="KW-0732">Signal</keyword>
<sequence>MIAALFLGIQLLGQTQAEELICDGDFPNATEVMMNLPRTYILQSAFNISTLDCAIQLFYNKTLRSQTHIKYNLIYVYSTGRYQDQPLYVRRVENYTIIMDNRPEKFFPPKRSLQILYSDKQSCMVTKNPNSHFAEKACSLLVTEGAFKSPPMTCTQAFRRHCGDYAHNYTDISQCLNRTDYN</sequence>
<evidence type="ECO:0000313" key="2">
    <source>
        <dbReference type="EMBL" id="MXU95266.1"/>
    </source>
</evidence>
<reference evidence="2" key="1">
    <citation type="submission" date="2019-12" db="EMBL/GenBank/DDBJ databases">
        <title>An insight into the sialome of adult female Ixodes ricinus ticks feeding for 6 days.</title>
        <authorList>
            <person name="Perner J."/>
            <person name="Ribeiro J.M.C."/>
        </authorList>
    </citation>
    <scope>NUCLEOTIDE SEQUENCE</scope>
    <source>
        <strain evidence="2">Semi-engorged</strain>
        <tissue evidence="2">Salivary glands</tissue>
    </source>
</reference>
<feature type="signal peptide" evidence="1">
    <location>
        <begin position="1"/>
        <end position="17"/>
    </location>
</feature>
<dbReference type="InterPro" id="IPR012674">
    <property type="entry name" value="Calycin"/>
</dbReference>
<evidence type="ECO:0000256" key="1">
    <source>
        <dbReference type="SAM" id="SignalP"/>
    </source>
</evidence>
<dbReference type="Pfam" id="PF02098">
    <property type="entry name" value="His_binding"/>
    <property type="match status" value="1"/>
</dbReference>
<organism evidence="2">
    <name type="scientific">Ixodes ricinus</name>
    <name type="common">Common tick</name>
    <name type="synonym">Acarus ricinus</name>
    <dbReference type="NCBI Taxonomy" id="34613"/>
    <lineage>
        <taxon>Eukaryota</taxon>
        <taxon>Metazoa</taxon>
        <taxon>Ecdysozoa</taxon>
        <taxon>Arthropoda</taxon>
        <taxon>Chelicerata</taxon>
        <taxon>Arachnida</taxon>
        <taxon>Acari</taxon>
        <taxon>Parasitiformes</taxon>
        <taxon>Ixodida</taxon>
        <taxon>Ixodoidea</taxon>
        <taxon>Ixodidae</taxon>
        <taxon>Ixodinae</taxon>
        <taxon>Ixodes</taxon>
    </lineage>
</organism>
<proteinExistence type="predicted"/>
<dbReference type="AlphaFoldDB" id="A0A6B0V0B9"/>
<feature type="chain" id="PRO_5025398642" evidence="1">
    <location>
        <begin position="18"/>
        <end position="182"/>
    </location>
</feature>
<dbReference type="EMBL" id="GIFC01013183">
    <property type="protein sequence ID" value="MXU95266.1"/>
    <property type="molecule type" value="Transcribed_RNA"/>
</dbReference>
<name>A0A6B0V0B9_IXORI</name>
<protein>
    <submittedName>
        <fullName evidence="2">Putative lipocalin</fullName>
    </submittedName>
</protein>
<dbReference type="GO" id="GO:0030682">
    <property type="term" value="P:symbiont-mediated perturbation of host defenses"/>
    <property type="evidence" value="ECO:0007669"/>
    <property type="project" value="InterPro"/>
</dbReference>
<dbReference type="Gene3D" id="2.40.128.20">
    <property type="match status" value="1"/>
</dbReference>